<gene>
    <name evidence="2" type="ORF">SAMN03084138_00862</name>
</gene>
<evidence type="ECO:0000256" key="1">
    <source>
        <dbReference type="ARBA" id="ARBA00022679"/>
    </source>
</evidence>
<reference evidence="2 3" key="1">
    <citation type="submission" date="2016-10" db="EMBL/GenBank/DDBJ databases">
        <authorList>
            <person name="de Groot N.N."/>
        </authorList>
    </citation>
    <scope>NUCLEOTIDE SEQUENCE [LARGE SCALE GENOMIC DNA]</scope>
    <source>
        <strain evidence="2 3">DSM 15893</strain>
    </source>
</reference>
<dbReference type="EMBL" id="FOWR01000005">
    <property type="protein sequence ID" value="SFO93492.1"/>
    <property type="molecule type" value="Genomic_DNA"/>
</dbReference>
<dbReference type="Gene3D" id="3.40.50.10540">
    <property type="entry name" value="Crotonobetainyl-coa:carnitine coa-transferase, domain 1"/>
    <property type="match status" value="1"/>
</dbReference>
<dbReference type="PANTHER" id="PTHR48207:SF3">
    <property type="entry name" value="SUCCINATE--HYDROXYMETHYLGLUTARATE COA-TRANSFERASE"/>
    <property type="match status" value="1"/>
</dbReference>
<dbReference type="PANTHER" id="PTHR48207">
    <property type="entry name" value="SUCCINATE--HYDROXYMETHYLGLUTARATE COA-TRANSFERASE"/>
    <property type="match status" value="1"/>
</dbReference>
<dbReference type="InterPro" id="IPR044855">
    <property type="entry name" value="CoA-Trfase_III_dom3_sf"/>
</dbReference>
<dbReference type="STRING" id="1121869.SAMN03084138_00862"/>
<organism evidence="2 3">
    <name type="scientific">Enterovibrio norvegicus DSM 15893</name>
    <dbReference type="NCBI Taxonomy" id="1121869"/>
    <lineage>
        <taxon>Bacteria</taxon>
        <taxon>Pseudomonadati</taxon>
        <taxon>Pseudomonadota</taxon>
        <taxon>Gammaproteobacteria</taxon>
        <taxon>Vibrionales</taxon>
        <taxon>Vibrionaceae</taxon>
        <taxon>Enterovibrio</taxon>
    </lineage>
</organism>
<dbReference type="Gene3D" id="3.30.1540.10">
    <property type="entry name" value="formyl-coa transferase, domain 3"/>
    <property type="match status" value="1"/>
</dbReference>
<dbReference type="GeneID" id="35872437"/>
<dbReference type="AlphaFoldDB" id="A0A1I5L8I7"/>
<evidence type="ECO:0000313" key="2">
    <source>
        <dbReference type="EMBL" id="SFO93492.1"/>
    </source>
</evidence>
<protein>
    <submittedName>
        <fullName evidence="2">Formyl-CoA transferase</fullName>
    </submittedName>
</protein>
<dbReference type="SUPFAM" id="SSF89796">
    <property type="entry name" value="CoA-transferase family III (CaiB/BaiF)"/>
    <property type="match status" value="1"/>
</dbReference>
<accession>A0A1I5L8I7</accession>
<sequence>MHDALSSFRVLDLTNVLAGPFACHQLAHLGAEVIKVEVPHSGDLARQLGADADLNREKMGISFLAQNSGKRSITVNLKHPDGKAVLKKLVESADVLVENFRPGVMARLGLDYDVLKAVNPKLIYCAISGYGADGPMNNLPAYDQIIQGMSGVMSITGAPDNAPYRVGYPIADTIGGLTAAFAISSALAGRAHTGKGCFIDVSMLESTLATMGWAVSNFLVAGREPQPMGNDNVTASPSGAFNTGDGLINIAANKQEQFDAICDLLGRAELKTDPRFSERQARLKHRDVLTEILEDAFSCDSAEVWEQKLNAIGVPAGRVLSVPQALSLDQVKQRDFEGTFDDVEGVGRDVHIVRTGFLVDGQRPKVASPPPQLGEHSADILSELGFSDDDIKTFRAEGAV</sequence>
<dbReference type="Pfam" id="PF02515">
    <property type="entry name" value="CoA_transf_3"/>
    <property type="match status" value="1"/>
</dbReference>
<evidence type="ECO:0000313" key="3">
    <source>
        <dbReference type="Proteomes" id="UP000182692"/>
    </source>
</evidence>
<dbReference type="GO" id="GO:0008410">
    <property type="term" value="F:CoA-transferase activity"/>
    <property type="evidence" value="ECO:0007669"/>
    <property type="project" value="TreeGrafter"/>
</dbReference>
<dbReference type="Proteomes" id="UP000182692">
    <property type="component" value="Unassembled WGS sequence"/>
</dbReference>
<keyword evidence="1 2" id="KW-0808">Transferase</keyword>
<name>A0A1I5L8I7_9GAMM</name>
<dbReference type="OrthoDB" id="9058532at2"/>
<dbReference type="InterPro" id="IPR023606">
    <property type="entry name" value="CoA-Trfase_III_dom_1_sf"/>
</dbReference>
<dbReference type="InterPro" id="IPR050483">
    <property type="entry name" value="CoA-transferase_III_domain"/>
</dbReference>
<dbReference type="InterPro" id="IPR003673">
    <property type="entry name" value="CoA-Trfase_fam_III"/>
</dbReference>
<proteinExistence type="predicted"/>
<dbReference type="RefSeq" id="WP_017010951.1">
    <property type="nucleotide sequence ID" value="NZ_FOWR01000005.1"/>
</dbReference>